<dbReference type="KEGG" id="lpil:LIP_1358"/>
<feature type="domain" description="ABC transporter" evidence="5">
    <location>
        <begin position="3"/>
        <end position="261"/>
    </location>
</feature>
<dbReference type="PANTHER" id="PTHR42788:SF13">
    <property type="entry name" value="ALIPHATIC SULFONATES IMPORT ATP-BINDING PROTEIN SSUB"/>
    <property type="match status" value="1"/>
</dbReference>
<accession>A0A0K2SK54</accession>
<dbReference type="SUPFAM" id="SSF52540">
    <property type="entry name" value="P-loop containing nucleoside triphosphate hydrolases"/>
    <property type="match status" value="1"/>
</dbReference>
<dbReference type="PROSITE" id="PS50893">
    <property type="entry name" value="ABC_TRANSPORTER_2"/>
    <property type="match status" value="1"/>
</dbReference>
<dbReference type="GO" id="GO:0016887">
    <property type="term" value="F:ATP hydrolysis activity"/>
    <property type="evidence" value="ECO:0007669"/>
    <property type="project" value="InterPro"/>
</dbReference>
<proteinExistence type="predicted"/>
<evidence type="ECO:0000256" key="1">
    <source>
        <dbReference type="ARBA" id="ARBA00022448"/>
    </source>
</evidence>
<evidence type="ECO:0000313" key="6">
    <source>
        <dbReference type="EMBL" id="BAS27209.1"/>
    </source>
</evidence>
<dbReference type="Pfam" id="PF00005">
    <property type="entry name" value="ABC_tran"/>
    <property type="match status" value="1"/>
</dbReference>
<gene>
    <name evidence="6" type="ORF">LIP_1358</name>
</gene>
<dbReference type="EMBL" id="AP014924">
    <property type="protein sequence ID" value="BAS27209.1"/>
    <property type="molecule type" value="Genomic_DNA"/>
</dbReference>
<dbReference type="PROSITE" id="PS00211">
    <property type="entry name" value="ABC_TRANSPORTER_1"/>
    <property type="match status" value="1"/>
</dbReference>
<dbReference type="InterPro" id="IPR027417">
    <property type="entry name" value="P-loop_NTPase"/>
</dbReference>
<dbReference type="RefSeq" id="WP_068135760.1">
    <property type="nucleotide sequence ID" value="NZ_AP014924.1"/>
</dbReference>
<keyword evidence="3 6" id="KW-0067">ATP-binding</keyword>
<feature type="region of interest" description="Disordered" evidence="4">
    <location>
        <begin position="72"/>
        <end position="100"/>
    </location>
</feature>
<dbReference type="Gene3D" id="3.40.50.300">
    <property type="entry name" value="P-loop containing nucleotide triphosphate hydrolases"/>
    <property type="match status" value="1"/>
</dbReference>
<dbReference type="SMART" id="SM00382">
    <property type="entry name" value="AAA"/>
    <property type="match status" value="1"/>
</dbReference>
<dbReference type="STRING" id="1555112.LIP_1358"/>
<keyword evidence="1" id="KW-0813">Transport</keyword>
<dbReference type="GO" id="GO:0005524">
    <property type="term" value="F:ATP binding"/>
    <property type="evidence" value="ECO:0007669"/>
    <property type="project" value="UniProtKB-KW"/>
</dbReference>
<evidence type="ECO:0000256" key="3">
    <source>
        <dbReference type="ARBA" id="ARBA00022840"/>
    </source>
</evidence>
<evidence type="ECO:0000259" key="5">
    <source>
        <dbReference type="PROSITE" id="PS50893"/>
    </source>
</evidence>
<dbReference type="CDD" id="cd03293">
    <property type="entry name" value="ABC_NrtD_SsuB_transporters"/>
    <property type="match status" value="1"/>
</dbReference>
<dbReference type="OrthoDB" id="9801958at2"/>
<dbReference type="Proteomes" id="UP000065807">
    <property type="component" value="Chromosome"/>
</dbReference>
<keyword evidence="7" id="KW-1185">Reference proteome</keyword>
<dbReference type="AlphaFoldDB" id="A0A0K2SK54"/>
<dbReference type="PANTHER" id="PTHR42788">
    <property type="entry name" value="TAURINE IMPORT ATP-BINDING PROTEIN-RELATED"/>
    <property type="match status" value="1"/>
</dbReference>
<dbReference type="InterPro" id="IPR003439">
    <property type="entry name" value="ABC_transporter-like_ATP-bd"/>
</dbReference>
<protein>
    <submittedName>
        <fullName evidence="6">ABC transporter ATP-binding protein</fullName>
    </submittedName>
</protein>
<keyword evidence="2" id="KW-0547">Nucleotide-binding</keyword>
<evidence type="ECO:0000256" key="2">
    <source>
        <dbReference type="ARBA" id="ARBA00022741"/>
    </source>
</evidence>
<dbReference type="InterPro" id="IPR003593">
    <property type="entry name" value="AAA+_ATPase"/>
</dbReference>
<organism evidence="6 7">
    <name type="scientific">Limnochorda pilosa</name>
    <dbReference type="NCBI Taxonomy" id="1555112"/>
    <lineage>
        <taxon>Bacteria</taxon>
        <taxon>Bacillati</taxon>
        <taxon>Bacillota</taxon>
        <taxon>Limnochordia</taxon>
        <taxon>Limnochordales</taxon>
        <taxon>Limnochordaceae</taxon>
        <taxon>Limnochorda</taxon>
    </lineage>
</organism>
<feature type="compositionally biased region" description="Low complexity" evidence="4">
    <location>
        <begin position="72"/>
        <end position="88"/>
    </location>
</feature>
<reference evidence="7" key="2">
    <citation type="journal article" date="2016" name="Int. J. Syst. Evol. Microbiol.">
        <title>Complete genome sequence and cell structure of Limnochorda pilosa, a Gram-negative spore-former within the phylum Firmicutes.</title>
        <authorList>
            <person name="Watanabe M."/>
            <person name="Kojima H."/>
            <person name="Fukui M."/>
        </authorList>
    </citation>
    <scope>NUCLEOTIDE SEQUENCE [LARGE SCALE GENOMIC DNA]</scope>
    <source>
        <strain evidence="7">HC45</strain>
    </source>
</reference>
<dbReference type="InterPro" id="IPR017871">
    <property type="entry name" value="ABC_transporter-like_CS"/>
</dbReference>
<sequence>MRVVIEGISKRYRGRRGEVEALRTVDFESRDGEFVAVLGPSGCGKSTLLSIVAGLIPPTSGRVRFVREAGAGQEAGAGRDVAEARTPPAAGPEPGGAAPRRPLTAVVFQEFALFPWRTVRQNVAFGPEVRGLPASERRERVERYLAMVGLTPFADKYPGELSGGMKQRVGIARALANDPEVLLMDEPLSALDAQTRSLMQLDLLRLWRETAKTVLYVTHNLQEAAFLSERILLLSRRPGRVRAVIDVPFARPRDEDLLATPEFAAFSQDLWSLLRDEARAAMEAGEDG</sequence>
<evidence type="ECO:0000313" key="7">
    <source>
        <dbReference type="Proteomes" id="UP000065807"/>
    </source>
</evidence>
<name>A0A0K2SK54_LIMPI</name>
<dbReference type="InterPro" id="IPR050166">
    <property type="entry name" value="ABC_transporter_ATP-bind"/>
</dbReference>
<evidence type="ECO:0000256" key="4">
    <source>
        <dbReference type="SAM" id="MobiDB-lite"/>
    </source>
</evidence>
<reference evidence="7" key="1">
    <citation type="submission" date="2015-07" db="EMBL/GenBank/DDBJ databases">
        <title>Complete genome sequence and phylogenetic analysis of Limnochorda pilosa.</title>
        <authorList>
            <person name="Watanabe M."/>
            <person name="Kojima H."/>
            <person name="Fukui M."/>
        </authorList>
    </citation>
    <scope>NUCLEOTIDE SEQUENCE [LARGE SCALE GENOMIC DNA]</scope>
    <source>
        <strain evidence="7">HC45</strain>
    </source>
</reference>